<name>A0A117NH98_PICGL</name>
<organism evidence="1">
    <name type="scientific">Picea glauca</name>
    <name type="common">White spruce</name>
    <name type="synonym">Pinus glauca</name>
    <dbReference type="NCBI Taxonomy" id="3330"/>
    <lineage>
        <taxon>Eukaryota</taxon>
        <taxon>Viridiplantae</taxon>
        <taxon>Streptophyta</taxon>
        <taxon>Embryophyta</taxon>
        <taxon>Tracheophyta</taxon>
        <taxon>Spermatophyta</taxon>
        <taxon>Pinopsida</taxon>
        <taxon>Pinidae</taxon>
        <taxon>Conifers I</taxon>
        <taxon>Pinales</taxon>
        <taxon>Pinaceae</taxon>
        <taxon>Picea</taxon>
    </lineage>
</organism>
<sequence>MRVISHEGDRPPHMPASPVQWRDLWDEGLYDAPIDHRSQSMIVMMSVFSSSGAHRYLCVSPGLLAAPMFA</sequence>
<evidence type="ECO:0000313" key="1">
    <source>
        <dbReference type="EMBL" id="KUM48050.1"/>
    </source>
</evidence>
<comment type="caution">
    <text evidence="1">The sequence shown here is derived from an EMBL/GenBank/DDBJ whole genome shotgun (WGS) entry which is preliminary data.</text>
</comment>
<proteinExistence type="predicted"/>
<geneLocation type="mitochondrion" evidence="1"/>
<dbReference type="EMBL" id="LKAM01000006">
    <property type="protein sequence ID" value="KUM48050.1"/>
    <property type="molecule type" value="Genomic_DNA"/>
</dbReference>
<accession>A0A117NH98</accession>
<reference evidence="1" key="1">
    <citation type="journal article" date="2015" name="Genome Biol. Evol.">
        <title>Organellar Genomes of White Spruce (Picea glauca): Assembly and Annotation.</title>
        <authorList>
            <person name="Jackman S.D."/>
            <person name="Warren R.L."/>
            <person name="Gibb E.A."/>
            <person name="Vandervalk B.P."/>
            <person name="Mohamadi H."/>
            <person name="Chu J."/>
            <person name="Raymond A."/>
            <person name="Pleasance S."/>
            <person name="Coope R."/>
            <person name="Wildung M.R."/>
            <person name="Ritland C.E."/>
            <person name="Bousquet J."/>
            <person name="Jones S.J."/>
            <person name="Bohlmann J."/>
            <person name="Birol I."/>
        </authorList>
    </citation>
    <scope>NUCLEOTIDE SEQUENCE [LARGE SCALE GENOMIC DNA]</scope>
    <source>
        <tissue evidence="1">Flushing bud</tissue>
    </source>
</reference>
<dbReference type="AlphaFoldDB" id="A0A117NH98"/>
<gene>
    <name evidence="1" type="ORF">ABT39_MTgene5046</name>
</gene>
<keyword evidence="1" id="KW-0496">Mitochondrion</keyword>
<protein>
    <submittedName>
        <fullName evidence="1">Uncharacterized protein</fullName>
    </submittedName>
</protein>